<dbReference type="SUPFAM" id="SSF47741">
    <property type="entry name" value="CO dehydrogenase ISP C-domain like"/>
    <property type="match status" value="1"/>
</dbReference>
<dbReference type="AlphaFoldDB" id="A0A537JMG3"/>
<keyword evidence="2" id="KW-0479">Metal-binding</keyword>
<dbReference type="GO" id="GO:0046872">
    <property type="term" value="F:metal ion binding"/>
    <property type="evidence" value="ECO:0007669"/>
    <property type="project" value="UniProtKB-KW"/>
</dbReference>
<evidence type="ECO:0000313" key="8">
    <source>
        <dbReference type="EMBL" id="TMI84462.1"/>
    </source>
</evidence>
<keyword evidence="4" id="KW-0408">Iron</keyword>
<dbReference type="Pfam" id="PF00111">
    <property type="entry name" value="Fer2"/>
    <property type="match status" value="1"/>
</dbReference>
<dbReference type="InterPro" id="IPR051452">
    <property type="entry name" value="Diverse_Oxidoreductases"/>
</dbReference>
<organism evidence="8 9">
    <name type="scientific">Candidatus Segetimicrobium genomatis</name>
    <dbReference type="NCBI Taxonomy" id="2569760"/>
    <lineage>
        <taxon>Bacteria</taxon>
        <taxon>Bacillati</taxon>
        <taxon>Candidatus Sysuimicrobiota</taxon>
        <taxon>Candidatus Sysuimicrobiia</taxon>
        <taxon>Candidatus Sysuimicrobiales</taxon>
        <taxon>Candidatus Segetimicrobiaceae</taxon>
        <taxon>Candidatus Segetimicrobium</taxon>
    </lineage>
</organism>
<dbReference type="EMBL" id="VBAN01000061">
    <property type="protein sequence ID" value="TMI84462.1"/>
    <property type="molecule type" value="Genomic_DNA"/>
</dbReference>
<dbReference type="CDD" id="cd00207">
    <property type="entry name" value="fer2"/>
    <property type="match status" value="1"/>
</dbReference>
<dbReference type="Pfam" id="PF01799">
    <property type="entry name" value="Fer2_2"/>
    <property type="match status" value="1"/>
</dbReference>
<dbReference type="InterPro" id="IPR006058">
    <property type="entry name" value="2Fe2S_fd_BS"/>
</dbReference>
<dbReference type="PROSITE" id="PS51085">
    <property type="entry name" value="2FE2S_FER_2"/>
    <property type="match status" value="1"/>
</dbReference>
<accession>A0A537JMG3</accession>
<dbReference type="Proteomes" id="UP000318093">
    <property type="component" value="Unassembled WGS sequence"/>
</dbReference>
<evidence type="ECO:0000313" key="9">
    <source>
        <dbReference type="Proteomes" id="UP000318093"/>
    </source>
</evidence>
<dbReference type="PANTHER" id="PTHR44379">
    <property type="entry name" value="OXIDOREDUCTASE WITH IRON-SULFUR SUBUNIT"/>
    <property type="match status" value="1"/>
</dbReference>
<gene>
    <name evidence="8" type="ORF">E6H03_02000</name>
</gene>
<reference evidence="8 9" key="1">
    <citation type="journal article" date="2019" name="Nat. Microbiol.">
        <title>Mediterranean grassland soil C-N compound turnover is dependent on rainfall and depth, and is mediated by genomically divergent microorganisms.</title>
        <authorList>
            <person name="Diamond S."/>
            <person name="Andeer P.F."/>
            <person name="Li Z."/>
            <person name="Crits-Christoph A."/>
            <person name="Burstein D."/>
            <person name="Anantharaman K."/>
            <person name="Lane K.R."/>
            <person name="Thomas B.C."/>
            <person name="Pan C."/>
            <person name="Northen T.R."/>
            <person name="Banfield J.F."/>
        </authorList>
    </citation>
    <scope>NUCLEOTIDE SEQUENCE [LARGE SCALE GENOMIC DNA]</scope>
    <source>
        <strain evidence="8">NP_6</strain>
    </source>
</reference>
<comment type="caution">
    <text evidence="8">The sequence shown here is derived from an EMBL/GenBank/DDBJ whole genome shotgun (WGS) entry which is preliminary data.</text>
</comment>
<keyword evidence="1" id="KW-0001">2Fe-2S</keyword>
<feature type="domain" description="2Fe-2S ferredoxin-type" evidence="7">
    <location>
        <begin position="58"/>
        <end position="134"/>
    </location>
</feature>
<dbReference type="PANTHER" id="PTHR44379:SF5">
    <property type="entry name" value="OXIDOREDUCTASE WITH IRON-SULFUR SUBUNIT"/>
    <property type="match status" value="1"/>
</dbReference>
<evidence type="ECO:0000259" key="7">
    <source>
        <dbReference type="PROSITE" id="PS51085"/>
    </source>
</evidence>
<keyword evidence="5" id="KW-0411">Iron-sulfur</keyword>
<dbReference type="Gene3D" id="3.10.20.30">
    <property type="match status" value="1"/>
</dbReference>
<dbReference type="PROSITE" id="PS00197">
    <property type="entry name" value="2FE2S_FER_1"/>
    <property type="match status" value="1"/>
</dbReference>
<sequence>MASATSRSLRTGGRVWESCDTPRAFSWRNALPAGAIPAAREGCHALAYRSAPTEEQAHRVRLTINGRSQDVEVPPRCTLLHLLREDLHLTGTKEGCGIGTCGACTVLVDGKAVLSCLLLAVQAGGRSVETIEAAGAGPDPLLDAFIKHDAFQCGFCTPGQIMALRGLFQRDPRASAEEIRRAVEGNVCRCGAHLRIQAAALDVAAPSGGSIPE</sequence>
<evidence type="ECO:0000256" key="6">
    <source>
        <dbReference type="ARBA" id="ARBA00060707"/>
    </source>
</evidence>
<dbReference type="InterPro" id="IPR002888">
    <property type="entry name" value="2Fe-2S-bd"/>
</dbReference>
<name>A0A537JMG3_9BACT</name>
<evidence type="ECO:0000256" key="5">
    <source>
        <dbReference type="ARBA" id="ARBA00023014"/>
    </source>
</evidence>
<dbReference type="InterPro" id="IPR036010">
    <property type="entry name" value="2Fe-2S_ferredoxin-like_sf"/>
</dbReference>
<evidence type="ECO:0000256" key="2">
    <source>
        <dbReference type="ARBA" id="ARBA00022723"/>
    </source>
</evidence>
<dbReference type="Gene3D" id="1.10.150.120">
    <property type="entry name" value="[2Fe-2S]-binding domain"/>
    <property type="match status" value="1"/>
</dbReference>
<comment type="pathway">
    <text evidence="6">Alkaloid degradation; nicotine degradation.</text>
</comment>
<protein>
    <submittedName>
        <fullName evidence="8">(2Fe-2S)-binding protein</fullName>
    </submittedName>
</protein>
<evidence type="ECO:0000256" key="4">
    <source>
        <dbReference type="ARBA" id="ARBA00023004"/>
    </source>
</evidence>
<evidence type="ECO:0000256" key="3">
    <source>
        <dbReference type="ARBA" id="ARBA00023002"/>
    </source>
</evidence>
<proteinExistence type="predicted"/>
<dbReference type="SUPFAM" id="SSF54292">
    <property type="entry name" value="2Fe-2S ferredoxin-like"/>
    <property type="match status" value="1"/>
</dbReference>
<keyword evidence="3" id="KW-0560">Oxidoreductase</keyword>
<dbReference type="GO" id="GO:0016491">
    <property type="term" value="F:oxidoreductase activity"/>
    <property type="evidence" value="ECO:0007669"/>
    <property type="project" value="UniProtKB-KW"/>
</dbReference>
<evidence type="ECO:0000256" key="1">
    <source>
        <dbReference type="ARBA" id="ARBA00022714"/>
    </source>
</evidence>
<dbReference type="FunFam" id="3.10.20.30:FF:000020">
    <property type="entry name" value="Xanthine dehydrogenase iron-sulfur subunit"/>
    <property type="match status" value="1"/>
</dbReference>
<dbReference type="InterPro" id="IPR036884">
    <property type="entry name" value="2Fe-2S-bd_dom_sf"/>
</dbReference>
<dbReference type="GO" id="GO:0051537">
    <property type="term" value="F:2 iron, 2 sulfur cluster binding"/>
    <property type="evidence" value="ECO:0007669"/>
    <property type="project" value="UniProtKB-KW"/>
</dbReference>
<dbReference type="InterPro" id="IPR012675">
    <property type="entry name" value="Beta-grasp_dom_sf"/>
</dbReference>
<dbReference type="InterPro" id="IPR001041">
    <property type="entry name" value="2Fe-2S_ferredoxin-type"/>
</dbReference>